<dbReference type="PATRIC" id="fig|817.53.peg.2717"/>
<dbReference type="EMBL" id="JMZZ02000152">
    <property type="protein sequence ID" value="KFX74228.1"/>
    <property type="molecule type" value="Genomic_DNA"/>
</dbReference>
<reference evidence="1" key="2">
    <citation type="submission" date="2014-07" db="EMBL/GenBank/DDBJ databases">
        <title>Genetics and epidemiology of antimicrobial resistance in B. fragilis group.</title>
        <authorList>
            <person name="Sydenham T.V."/>
            <person name="Hasman H."/>
            <person name="Kemp M."/>
            <person name="Justesen U.S."/>
        </authorList>
    </citation>
    <scope>NUCLEOTIDE SEQUENCE [LARGE SCALE GENOMIC DNA]</scope>
    <source>
        <strain evidence="1">DCMOUH0018B</strain>
    </source>
</reference>
<protein>
    <submittedName>
        <fullName evidence="1">Uncharacterized protein</fullName>
    </submittedName>
</protein>
<name>A0A0I9S8A0_BACFG</name>
<sequence length="67" mass="7721">MLRLWEFNRRGREPMECKGAMPAGGFTDRLFELVHDSKSLTVPGNYFLSNGRRGGHRAGKSVFRRHE</sequence>
<proteinExistence type="predicted"/>
<accession>A0A0I9S8A0</accession>
<gene>
    <name evidence="1" type="ORF">EE52_0213120</name>
</gene>
<organism evidence="1">
    <name type="scientific">Bacteroides fragilis</name>
    <dbReference type="NCBI Taxonomy" id="817"/>
    <lineage>
        <taxon>Bacteria</taxon>
        <taxon>Pseudomonadati</taxon>
        <taxon>Bacteroidota</taxon>
        <taxon>Bacteroidia</taxon>
        <taxon>Bacteroidales</taxon>
        <taxon>Bacteroidaceae</taxon>
        <taxon>Bacteroides</taxon>
    </lineage>
</organism>
<dbReference type="AlphaFoldDB" id="A0A0I9S8A0"/>
<evidence type="ECO:0000313" key="1">
    <source>
        <dbReference type="EMBL" id="KFX74228.1"/>
    </source>
</evidence>
<comment type="caution">
    <text evidence="1">The sequence shown here is derived from an EMBL/GenBank/DDBJ whole genome shotgun (WGS) entry which is preliminary data.</text>
</comment>
<reference evidence="1" key="1">
    <citation type="book" date="2014" name="THE 24TH EUROPEAN CONGRESS OF CLINICAL MICROBIOLOGY AND INFECTIOUS DISEASES" publisher="ECCMID 2014" city="Barcelona, Spain">
        <title>Identification of resistance genes in three multidrug-resistant Bacteroides fragilis isolates by whole genome sequencing.</title>
        <editorList>
            <person name="Unknown"/>
            <person name="A."/>
        </editorList>
        <authorList>
            <person name="Sydenham T.V."/>
            <person name="Hasman H."/>
            <person name="Wang M."/>
            <person name="Soki J."/>
            <person name="Nagy E."/>
            <person name="Justesen U.S."/>
        </authorList>
    </citation>
    <scope>NUCLEOTIDE SEQUENCE</scope>
    <source>
        <strain evidence="1">DCMOUH0018B</strain>
    </source>
</reference>